<proteinExistence type="predicted"/>
<evidence type="ECO:0000313" key="4">
    <source>
        <dbReference type="Proteomes" id="UP001500483"/>
    </source>
</evidence>
<feature type="region of interest" description="Disordered" evidence="1">
    <location>
        <begin position="162"/>
        <end position="243"/>
    </location>
</feature>
<feature type="signal peptide" evidence="2">
    <location>
        <begin position="1"/>
        <end position="26"/>
    </location>
</feature>
<organism evidence="3 4">
    <name type="scientific">Saccharopolyspora gregorii</name>
    <dbReference type="NCBI Taxonomy" id="33914"/>
    <lineage>
        <taxon>Bacteria</taxon>
        <taxon>Bacillati</taxon>
        <taxon>Actinomycetota</taxon>
        <taxon>Actinomycetes</taxon>
        <taxon>Pseudonocardiales</taxon>
        <taxon>Pseudonocardiaceae</taxon>
        <taxon>Saccharopolyspora</taxon>
    </lineage>
</organism>
<feature type="compositionally biased region" description="Polar residues" evidence="1">
    <location>
        <begin position="162"/>
        <end position="184"/>
    </location>
</feature>
<feature type="chain" id="PRO_5047476395" evidence="2">
    <location>
        <begin position="27"/>
        <end position="243"/>
    </location>
</feature>
<evidence type="ECO:0000256" key="2">
    <source>
        <dbReference type="SAM" id="SignalP"/>
    </source>
</evidence>
<feature type="compositionally biased region" description="Low complexity" evidence="1">
    <location>
        <begin position="190"/>
        <end position="204"/>
    </location>
</feature>
<keyword evidence="2" id="KW-0732">Signal</keyword>
<comment type="caution">
    <text evidence="3">The sequence shown here is derived from an EMBL/GenBank/DDBJ whole genome shotgun (WGS) entry which is preliminary data.</text>
</comment>
<evidence type="ECO:0000256" key="1">
    <source>
        <dbReference type="SAM" id="MobiDB-lite"/>
    </source>
</evidence>
<dbReference type="Proteomes" id="UP001500483">
    <property type="component" value="Unassembled WGS sequence"/>
</dbReference>
<evidence type="ECO:0000313" key="3">
    <source>
        <dbReference type="EMBL" id="GAA3363721.1"/>
    </source>
</evidence>
<protein>
    <submittedName>
        <fullName evidence="3">Uncharacterized protein</fullName>
    </submittedName>
</protein>
<keyword evidence="4" id="KW-1185">Reference proteome</keyword>
<dbReference type="RefSeq" id="WP_344930584.1">
    <property type="nucleotide sequence ID" value="NZ_BAAAYK010000038.1"/>
</dbReference>
<dbReference type="EMBL" id="BAAAYK010000038">
    <property type="protein sequence ID" value="GAA3363721.1"/>
    <property type="molecule type" value="Genomic_DNA"/>
</dbReference>
<name>A0ABP6RYY0_9PSEU</name>
<accession>A0ABP6RYY0</accession>
<gene>
    <name evidence="3" type="ORF">GCM10020366_56750</name>
</gene>
<reference evidence="4" key="1">
    <citation type="journal article" date="2019" name="Int. J. Syst. Evol. Microbiol.">
        <title>The Global Catalogue of Microorganisms (GCM) 10K type strain sequencing project: providing services to taxonomists for standard genome sequencing and annotation.</title>
        <authorList>
            <consortium name="The Broad Institute Genomics Platform"/>
            <consortium name="The Broad Institute Genome Sequencing Center for Infectious Disease"/>
            <person name="Wu L."/>
            <person name="Ma J."/>
        </authorList>
    </citation>
    <scope>NUCLEOTIDE SEQUENCE [LARGE SCALE GENOMIC DNA]</scope>
    <source>
        <strain evidence="4">JCM 9687</strain>
    </source>
</reference>
<sequence>MKRSLTTAAAVLAGAGAVGFAGTAHADSQFPAELPVDNGVAQTAFHAAGTVHGVQQSVGDVVRAPQALAEQAGTATGRTGGGNVIGDALQDFTQAHTHPVATQGAHLPIGGVIPAQQSARSGATPVDGLAKDENVRGIVDTIDDFGTSMIGLINALPADQVNTTTDSQSGQPGKPGTSGQNGSNGEDGGDTTATAPTTKPTVGGTPKGGLLDLSNAGGAVGKPLADGLSGTPLAGLANLDQRG</sequence>